<keyword evidence="2" id="KW-1185">Reference proteome</keyword>
<evidence type="ECO:0000313" key="1">
    <source>
        <dbReference type="EMBL" id="KJA23166.1"/>
    </source>
</evidence>
<dbReference type="STRING" id="945553.A0A0D2P3C4"/>
<dbReference type="Proteomes" id="UP000054270">
    <property type="component" value="Unassembled WGS sequence"/>
</dbReference>
<proteinExistence type="predicted"/>
<organism evidence="1 2">
    <name type="scientific">Hypholoma sublateritium (strain FD-334 SS-4)</name>
    <dbReference type="NCBI Taxonomy" id="945553"/>
    <lineage>
        <taxon>Eukaryota</taxon>
        <taxon>Fungi</taxon>
        <taxon>Dikarya</taxon>
        <taxon>Basidiomycota</taxon>
        <taxon>Agaricomycotina</taxon>
        <taxon>Agaricomycetes</taxon>
        <taxon>Agaricomycetidae</taxon>
        <taxon>Agaricales</taxon>
        <taxon>Agaricineae</taxon>
        <taxon>Strophariaceae</taxon>
        <taxon>Hypholoma</taxon>
    </lineage>
</organism>
<gene>
    <name evidence="1" type="ORF">HYPSUDRAFT_66384</name>
</gene>
<protein>
    <submittedName>
        <fullName evidence="1">Uncharacterized protein</fullName>
    </submittedName>
</protein>
<accession>A0A0D2P3C4</accession>
<name>A0A0D2P3C4_HYPSF</name>
<dbReference type="EMBL" id="KN817544">
    <property type="protein sequence ID" value="KJA23166.1"/>
    <property type="molecule type" value="Genomic_DNA"/>
</dbReference>
<sequence length="136" mass="15418">MQLGHEAKNAEDAQDAYSQSVKFYIQAAQSYPQDEEATVTFYKVAVEGYWYMPKGTKLRDIFVLLNQIGLHYADVMKIWQHSAASRDRDQQLSQALAFAGRCRAAIEAGKITVDDVVRPKEWKPLCKWGGKGIVYV</sequence>
<evidence type="ECO:0000313" key="2">
    <source>
        <dbReference type="Proteomes" id="UP000054270"/>
    </source>
</evidence>
<reference evidence="2" key="1">
    <citation type="submission" date="2014-04" db="EMBL/GenBank/DDBJ databases">
        <title>Evolutionary Origins and Diversification of the Mycorrhizal Mutualists.</title>
        <authorList>
            <consortium name="DOE Joint Genome Institute"/>
            <consortium name="Mycorrhizal Genomics Consortium"/>
            <person name="Kohler A."/>
            <person name="Kuo A."/>
            <person name="Nagy L.G."/>
            <person name="Floudas D."/>
            <person name="Copeland A."/>
            <person name="Barry K.W."/>
            <person name="Cichocki N."/>
            <person name="Veneault-Fourrey C."/>
            <person name="LaButti K."/>
            <person name="Lindquist E.A."/>
            <person name="Lipzen A."/>
            <person name="Lundell T."/>
            <person name="Morin E."/>
            <person name="Murat C."/>
            <person name="Riley R."/>
            <person name="Ohm R."/>
            <person name="Sun H."/>
            <person name="Tunlid A."/>
            <person name="Henrissat B."/>
            <person name="Grigoriev I.V."/>
            <person name="Hibbett D.S."/>
            <person name="Martin F."/>
        </authorList>
    </citation>
    <scope>NUCLEOTIDE SEQUENCE [LARGE SCALE GENOMIC DNA]</scope>
    <source>
        <strain evidence="2">FD-334 SS-4</strain>
    </source>
</reference>
<dbReference type="AlphaFoldDB" id="A0A0D2P3C4"/>
<dbReference type="OrthoDB" id="2423701at2759"/>